<dbReference type="EMBL" id="RDPI01000065">
    <property type="protein sequence ID" value="MBF4375193.1"/>
    <property type="molecule type" value="Genomic_DNA"/>
</dbReference>
<dbReference type="GO" id="GO:0009307">
    <property type="term" value="P:DNA restriction-modification system"/>
    <property type="evidence" value="ECO:0007669"/>
    <property type="project" value="UniProtKB-KW"/>
</dbReference>
<keyword evidence="4" id="KW-1185">Reference proteome</keyword>
<dbReference type="GO" id="GO:0009035">
    <property type="term" value="F:type I site-specific deoxyribonuclease activity"/>
    <property type="evidence" value="ECO:0007669"/>
    <property type="project" value="UniProtKB-EC"/>
</dbReference>
<sequence>MHVMEYFMDFIERLQALSKKVSQVSANLATEEATKNALVMPFLHSVLGYDVFDPNEVIPEFTADTGTKKGEKVDYALIKDGVVQILIECKKYSESLSTKHANQLFRYFSVTNARIAILTNGSEYQFFTDLDAPNKMDEKPFLTLDLENLDEHVVPEIKKLTKSSFDVESVVDAAGELKYLNQIKKVLGEQFQNPEEDFVKFFTSRVYDGVQTAKVKSQFLDITTKALKQFLNDSINARLKSAIGADVKESINVETQVIPAEDANESSEKSKILTTEEEIEGFNIVKAILRQKVEVQRVCARDTQSYFGILLDDNNRKPLCRLWFNTKQKYIGIFDEAKNETRHPIETVDDIFNFSEQLQNTLALYE</sequence>
<keyword evidence="3" id="KW-0540">Nuclease</keyword>
<dbReference type="GO" id="GO:0003677">
    <property type="term" value="F:DNA binding"/>
    <property type="evidence" value="ECO:0007669"/>
    <property type="project" value="UniProtKB-KW"/>
</dbReference>
<dbReference type="Proteomes" id="UP000726136">
    <property type="component" value="Unassembled WGS sequence"/>
</dbReference>
<name>A0AAW4BD90_VIBAN</name>
<dbReference type="EMBL" id="SCLC01000019">
    <property type="protein sequence ID" value="MBF4435910.1"/>
    <property type="molecule type" value="Genomic_DNA"/>
</dbReference>
<evidence type="ECO:0000313" key="4">
    <source>
        <dbReference type="Proteomes" id="UP000726136"/>
    </source>
</evidence>
<dbReference type="Pfam" id="PF13588">
    <property type="entry name" value="HSDR_N_2"/>
    <property type="match status" value="1"/>
</dbReference>
<evidence type="ECO:0000313" key="5">
    <source>
        <dbReference type="Proteomes" id="UP000786185"/>
    </source>
</evidence>
<gene>
    <name evidence="2" type="ORF">EAY46_19260</name>
    <name evidence="3" type="ORF">ERJ77_15510</name>
</gene>
<dbReference type="Proteomes" id="UP000786185">
    <property type="component" value="Unassembled WGS sequence"/>
</dbReference>
<dbReference type="InterPro" id="IPR029464">
    <property type="entry name" value="HSDR_N"/>
</dbReference>
<dbReference type="GO" id="GO:0005524">
    <property type="term" value="F:ATP binding"/>
    <property type="evidence" value="ECO:0007669"/>
    <property type="project" value="UniProtKB-KW"/>
</dbReference>
<comment type="caution">
    <text evidence="3">The sequence shown here is derived from an EMBL/GenBank/DDBJ whole genome shotgun (WGS) entry which is preliminary data.</text>
</comment>
<organism evidence="3 5">
    <name type="scientific">Vibrio anguillarum</name>
    <name type="common">Listonella anguillarum</name>
    <dbReference type="NCBI Taxonomy" id="55601"/>
    <lineage>
        <taxon>Bacteria</taxon>
        <taxon>Pseudomonadati</taxon>
        <taxon>Pseudomonadota</taxon>
        <taxon>Gammaproteobacteria</taxon>
        <taxon>Vibrionales</taxon>
        <taxon>Vibrionaceae</taxon>
        <taxon>Vibrio</taxon>
    </lineage>
</organism>
<evidence type="ECO:0000313" key="3">
    <source>
        <dbReference type="EMBL" id="MBF4435910.1"/>
    </source>
</evidence>
<accession>A0AAW4BD90</accession>
<keyword evidence="3" id="KW-0378">Hydrolase</keyword>
<evidence type="ECO:0000259" key="1">
    <source>
        <dbReference type="Pfam" id="PF13588"/>
    </source>
</evidence>
<feature type="domain" description="Type I restriction enzyme R protein N-terminal" evidence="1">
    <location>
        <begin position="53"/>
        <end position="128"/>
    </location>
</feature>
<keyword evidence="3" id="KW-0255">Endonuclease</keyword>
<dbReference type="InterPro" id="IPR017035">
    <property type="entry name" value="UCP035009_HsdR_All3000-type"/>
</dbReference>
<dbReference type="PIRSF" id="PIRSF035009">
    <property type="entry name" value="UCP035009_HSDR_N"/>
    <property type="match status" value="1"/>
</dbReference>
<dbReference type="AlphaFoldDB" id="A0AAW4BD90"/>
<reference evidence="3 4" key="1">
    <citation type="journal article" date="2021" name="PeerJ">
        <title>Analysis of 44 Vibrio anguillarum genomes reveals high genetic diversity.</title>
        <authorList>
            <person name="Hansen M.J."/>
            <person name="Dalsgaard I."/>
        </authorList>
    </citation>
    <scope>NUCLEOTIDE SEQUENCE</scope>
    <source>
        <strain evidence="2 4">040915-1/1B</strain>
        <strain evidence="3">850617-1/1</strain>
    </source>
</reference>
<proteinExistence type="predicted"/>
<evidence type="ECO:0000313" key="2">
    <source>
        <dbReference type="EMBL" id="MBF4375193.1"/>
    </source>
</evidence>
<protein>
    <submittedName>
        <fullName evidence="3">Restriction endonuclease</fullName>
    </submittedName>
</protein>